<dbReference type="Pfam" id="PF22468">
    <property type="entry name" value="ACT_9"/>
    <property type="match status" value="1"/>
</dbReference>
<gene>
    <name evidence="19" type="ORF">J3A84_10405</name>
</gene>
<dbReference type="PANTHER" id="PTHR21499">
    <property type="entry name" value="ASPARTATE KINASE"/>
    <property type="match status" value="1"/>
</dbReference>
<keyword evidence="7 15" id="KW-0808">Transferase</keyword>
<keyword evidence="20" id="KW-1185">Reference proteome</keyword>
<dbReference type="EC" id="2.7.2.4" evidence="15"/>
<keyword evidence="12" id="KW-0457">Lysine biosynthesis</keyword>
<reference evidence="19" key="1">
    <citation type="submission" date="2021-03" db="EMBL/GenBank/DDBJ databases">
        <title>Proteiniclasticum marinus sp. nov., isolated from tidal flat sediment.</title>
        <authorList>
            <person name="Namirimu T."/>
            <person name="Yang J.-A."/>
            <person name="Yang S.-H."/>
            <person name="Kim Y.-J."/>
            <person name="Kwon K.K."/>
        </authorList>
    </citation>
    <scope>NUCLEOTIDE SEQUENCE</scope>
    <source>
        <strain evidence="19">SCR006</strain>
    </source>
</reference>
<dbReference type="InterPro" id="IPR018042">
    <property type="entry name" value="Aspartate_kinase_CS"/>
</dbReference>
<dbReference type="EMBL" id="JAFNJU010000007">
    <property type="protein sequence ID" value="MBO1265442.1"/>
    <property type="molecule type" value="Genomic_DNA"/>
</dbReference>
<dbReference type="GO" id="GO:0009089">
    <property type="term" value="P:lysine biosynthetic process via diaminopimelate"/>
    <property type="evidence" value="ECO:0007669"/>
    <property type="project" value="InterPro"/>
</dbReference>
<accession>A0A939H700</accession>
<evidence type="ECO:0000256" key="12">
    <source>
        <dbReference type="ARBA" id="ARBA00023154"/>
    </source>
</evidence>
<dbReference type="SUPFAM" id="SSF53633">
    <property type="entry name" value="Carbamate kinase-like"/>
    <property type="match status" value="1"/>
</dbReference>
<dbReference type="CDD" id="cd04261">
    <property type="entry name" value="AAK_AKii-LysC-BS"/>
    <property type="match status" value="1"/>
</dbReference>
<evidence type="ECO:0000259" key="17">
    <source>
        <dbReference type="Pfam" id="PF00696"/>
    </source>
</evidence>
<dbReference type="CDD" id="cd04891">
    <property type="entry name" value="ACT_AK-LysC-DapG-like_1"/>
    <property type="match status" value="1"/>
</dbReference>
<evidence type="ECO:0000256" key="11">
    <source>
        <dbReference type="ARBA" id="ARBA00022915"/>
    </source>
</evidence>
<feature type="binding site" evidence="14">
    <location>
        <position position="46"/>
    </location>
    <ligand>
        <name>substrate</name>
    </ligand>
</feature>
<dbReference type="FunFam" id="3.40.1160.10:FF:000002">
    <property type="entry name" value="Aspartokinase"/>
    <property type="match status" value="1"/>
</dbReference>
<evidence type="ECO:0000313" key="19">
    <source>
        <dbReference type="EMBL" id="MBO1265442.1"/>
    </source>
</evidence>
<evidence type="ECO:0000256" key="16">
    <source>
        <dbReference type="RuleBase" id="RU004249"/>
    </source>
</evidence>
<comment type="pathway">
    <text evidence="3 16">Amino-acid biosynthesis; L-methionine biosynthesis via de novo pathway; L-homoserine from L-aspartate: step 1/3.</text>
</comment>
<feature type="binding site" evidence="14">
    <location>
        <begin position="171"/>
        <end position="172"/>
    </location>
    <ligand>
        <name>ATP</name>
        <dbReference type="ChEBI" id="CHEBI:30616"/>
    </ligand>
</feature>
<feature type="binding site" evidence="14">
    <location>
        <position position="177"/>
    </location>
    <ligand>
        <name>ATP</name>
        <dbReference type="ChEBI" id="CHEBI:30616"/>
    </ligand>
</feature>
<evidence type="ECO:0000256" key="6">
    <source>
        <dbReference type="ARBA" id="ARBA00022605"/>
    </source>
</evidence>
<comment type="pathway">
    <text evidence="2 16">Amino-acid biosynthesis; L-lysine biosynthesis via DAP pathway; (S)-tetrahydrodipicolinate from L-aspartate: step 1/4.</text>
</comment>
<dbReference type="InterPro" id="IPR001341">
    <property type="entry name" value="Asp_kinase"/>
</dbReference>
<feature type="domain" description="Aspartate/glutamate/uridylate kinase" evidence="17">
    <location>
        <begin position="1"/>
        <end position="227"/>
    </location>
</feature>
<dbReference type="Gene3D" id="3.40.1160.10">
    <property type="entry name" value="Acetylglutamate kinase-like"/>
    <property type="match status" value="1"/>
</dbReference>
<dbReference type="AlphaFoldDB" id="A0A939H700"/>
<dbReference type="PANTHER" id="PTHR21499:SF68">
    <property type="entry name" value="ASPARTOKINASE 2"/>
    <property type="match status" value="1"/>
</dbReference>
<evidence type="ECO:0000256" key="14">
    <source>
        <dbReference type="PIRSR" id="PIRSR000726-1"/>
    </source>
</evidence>
<sequence length="400" mass="43881">MRTVLKFGGSSVADLDRMKRIAEKLKRRRKEGEEIVVVVSAMGKTTNQLLSMAREASENPSKREVDMMLATGEQVSIALLTMILQEKGLQAVSLTGYQAGILTEGMHTKNKIRDIDPKNIEKYLSEGYIVVVAGFQGYNENGEITTLGRGGSDTTAVALAAKLHCHCEIYTDVDGIYGVDPRLYPKARHMDSITYEEMKEMAFLGAKVMEPRSVDIAQNYGVVIYVGSAHEDRRGTYIQEGERNVEERSITGLSVLENIMMVTISRLPEAGTHTADIFRKLAEEEIIVDMISQTPMPDGSVTLSFTASAEDRKLMESVLHDVVDQLSGAALTTTTEMLKVSVVGSGMRTQSGVAARIFTLFAENGITFKQVSTSEISISYTMEKAHKEKAVALIADAFSL</sequence>
<dbReference type="InterPro" id="IPR054352">
    <property type="entry name" value="ACT_Aspartokinase"/>
</dbReference>
<dbReference type="NCBIfam" id="NF005155">
    <property type="entry name" value="PRK06635.1-4"/>
    <property type="match status" value="1"/>
</dbReference>
<dbReference type="NCBIfam" id="TIGR00657">
    <property type="entry name" value="asp_kinases"/>
    <property type="match status" value="1"/>
</dbReference>
<evidence type="ECO:0000259" key="18">
    <source>
        <dbReference type="Pfam" id="PF22468"/>
    </source>
</evidence>
<dbReference type="GO" id="GO:0005524">
    <property type="term" value="F:ATP binding"/>
    <property type="evidence" value="ECO:0007669"/>
    <property type="project" value="UniProtKB-KW"/>
</dbReference>
<organism evidence="19 20">
    <name type="scientific">Proteiniclasticum aestuarii</name>
    <dbReference type="NCBI Taxonomy" id="2817862"/>
    <lineage>
        <taxon>Bacteria</taxon>
        <taxon>Bacillati</taxon>
        <taxon>Bacillota</taxon>
        <taxon>Clostridia</taxon>
        <taxon>Eubacteriales</taxon>
        <taxon>Clostridiaceae</taxon>
        <taxon>Proteiniclasticum</taxon>
    </lineage>
</organism>
<dbReference type="PIRSF" id="PIRSF000726">
    <property type="entry name" value="Asp_kin"/>
    <property type="match status" value="1"/>
</dbReference>
<dbReference type="SUPFAM" id="SSF55021">
    <property type="entry name" value="ACT-like"/>
    <property type="match status" value="2"/>
</dbReference>
<dbReference type="Pfam" id="PF00696">
    <property type="entry name" value="AA_kinase"/>
    <property type="match status" value="1"/>
</dbReference>
<dbReference type="CDD" id="cd04923">
    <property type="entry name" value="ACT_AK-LysC-DapG-like_2"/>
    <property type="match status" value="1"/>
</dbReference>
<evidence type="ECO:0000256" key="2">
    <source>
        <dbReference type="ARBA" id="ARBA00004766"/>
    </source>
</evidence>
<evidence type="ECO:0000256" key="4">
    <source>
        <dbReference type="ARBA" id="ARBA00005139"/>
    </source>
</evidence>
<dbReference type="InterPro" id="IPR045865">
    <property type="entry name" value="ACT-like_dom_sf"/>
</dbReference>
<comment type="function">
    <text evidence="1">Catalyzes the phosphorylation of the beta-carboxyl group of aspartic acid with ATP to yield 4-phospho-L-aspartate, which is involved in the branched biosynthetic pathway leading to the biosynthesis of amino acids threonine, isoleucine and methionine.</text>
</comment>
<proteinExistence type="inferred from homology"/>
<comment type="similarity">
    <text evidence="5 15">Belongs to the aspartokinase family.</text>
</comment>
<evidence type="ECO:0000256" key="9">
    <source>
        <dbReference type="ARBA" id="ARBA00022777"/>
    </source>
</evidence>
<dbReference type="GO" id="GO:0009090">
    <property type="term" value="P:homoserine biosynthetic process"/>
    <property type="evidence" value="ECO:0007669"/>
    <property type="project" value="TreeGrafter"/>
</dbReference>
<comment type="caution">
    <text evidence="19">The sequence shown here is derived from an EMBL/GenBank/DDBJ whole genome shotgun (WGS) entry which is preliminary data.</text>
</comment>
<dbReference type="InterPro" id="IPR041740">
    <property type="entry name" value="AKii-LysC-BS"/>
</dbReference>
<dbReference type="NCBIfam" id="NF005154">
    <property type="entry name" value="PRK06635.1-2"/>
    <property type="match status" value="1"/>
</dbReference>
<feature type="binding site" evidence="14">
    <location>
        <position position="73"/>
    </location>
    <ligand>
        <name>substrate</name>
    </ligand>
</feature>
<evidence type="ECO:0000313" key="20">
    <source>
        <dbReference type="Proteomes" id="UP000664218"/>
    </source>
</evidence>
<keyword evidence="9 15" id="KW-0418">Kinase</keyword>
<dbReference type="Gene3D" id="3.30.2130.10">
    <property type="entry name" value="VC0802-like"/>
    <property type="match status" value="1"/>
</dbReference>
<keyword evidence="6 16" id="KW-0028">Amino-acid biosynthesis</keyword>
<dbReference type="GO" id="GO:0005829">
    <property type="term" value="C:cytosol"/>
    <property type="evidence" value="ECO:0007669"/>
    <property type="project" value="TreeGrafter"/>
</dbReference>
<evidence type="ECO:0000256" key="1">
    <source>
        <dbReference type="ARBA" id="ARBA00003121"/>
    </source>
</evidence>
<name>A0A939H700_9CLOT</name>
<evidence type="ECO:0000256" key="3">
    <source>
        <dbReference type="ARBA" id="ARBA00004986"/>
    </source>
</evidence>
<dbReference type="InterPro" id="IPR036393">
    <property type="entry name" value="AceGlu_kinase-like_sf"/>
</dbReference>
<feature type="binding site" evidence="14">
    <location>
        <begin position="207"/>
        <end position="208"/>
    </location>
    <ligand>
        <name>ATP</name>
        <dbReference type="ChEBI" id="CHEBI:30616"/>
    </ligand>
</feature>
<evidence type="ECO:0000256" key="8">
    <source>
        <dbReference type="ARBA" id="ARBA00022741"/>
    </source>
</evidence>
<feature type="domain" description="Aspartokinase ACT" evidence="18">
    <location>
        <begin position="340"/>
        <end position="398"/>
    </location>
</feature>
<feature type="binding site" evidence="14">
    <location>
        <position position="182"/>
    </location>
    <ligand>
        <name>ATP</name>
        <dbReference type="ChEBI" id="CHEBI:30616"/>
    </ligand>
</feature>
<dbReference type="GO" id="GO:0019877">
    <property type="term" value="P:diaminopimelate biosynthetic process"/>
    <property type="evidence" value="ECO:0007669"/>
    <property type="project" value="UniProtKB-KW"/>
</dbReference>
<comment type="catalytic activity">
    <reaction evidence="13 15">
        <text>L-aspartate + ATP = 4-phospho-L-aspartate + ADP</text>
        <dbReference type="Rhea" id="RHEA:23776"/>
        <dbReference type="ChEBI" id="CHEBI:29991"/>
        <dbReference type="ChEBI" id="CHEBI:30616"/>
        <dbReference type="ChEBI" id="CHEBI:57535"/>
        <dbReference type="ChEBI" id="CHEBI:456216"/>
        <dbReference type="EC" id="2.7.2.4"/>
    </reaction>
</comment>
<keyword evidence="10 14" id="KW-0067">ATP-binding</keyword>
<evidence type="ECO:0000256" key="15">
    <source>
        <dbReference type="RuleBase" id="RU003448"/>
    </source>
</evidence>
<protein>
    <recommendedName>
        <fullName evidence="15">Aspartokinase</fullName>
        <ecNumber evidence="15">2.7.2.4</ecNumber>
    </recommendedName>
</protein>
<keyword evidence="8 14" id="KW-0547">Nucleotide-binding</keyword>
<feature type="binding site" evidence="14">
    <location>
        <begin position="6"/>
        <end position="9"/>
    </location>
    <ligand>
        <name>ATP</name>
        <dbReference type="ChEBI" id="CHEBI:30616"/>
    </ligand>
</feature>
<dbReference type="InterPro" id="IPR001048">
    <property type="entry name" value="Asp/Glu/Uridylate_kinase"/>
</dbReference>
<evidence type="ECO:0000256" key="13">
    <source>
        <dbReference type="ARBA" id="ARBA00047872"/>
    </source>
</evidence>
<dbReference type="GO" id="GO:0004072">
    <property type="term" value="F:aspartate kinase activity"/>
    <property type="evidence" value="ECO:0007669"/>
    <property type="project" value="UniProtKB-EC"/>
</dbReference>
<evidence type="ECO:0000256" key="5">
    <source>
        <dbReference type="ARBA" id="ARBA00010122"/>
    </source>
</evidence>
<dbReference type="InterPro" id="IPR005260">
    <property type="entry name" value="Asp_kin_monofn"/>
</dbReference>
<dbReference type="Proteomes" id="UP000664218">
    <property type="component" value="Unassembled WGS sequence"/>
</dbReference>
<dbReference type="RefSeq" id="WP_207599960.1">
    <property type="nucleotide sequence ID" value="NZ_JAFNJU010000007.1"/>
</dbReference>
<evidence type="ECO:0000256" key="7">
    <source>
        <dbReference type="ARBA" id="ARBA00022679"/>
    </source>
</evidence>
<comment type="pathway">
    <text evidence="4 16">Amino-acid biosynthesis; L-threonine biosynthesis; L-threonine from L-aspartate: step 1/5.</text>
</comment>
<dbReference type="PROSITE" id="PS00324">
    <property type="entry name" value="ASPARTOKINASE"/>
    <property type="match status" value="1"/>
</dbReference>
<keyword evidence="11" id="KW-0220">Diaminopimelate biosynthesis</keyword>
<evidence type="ECO:0000256" key="10">
    <source>
        <dbReference type="ARBA" id="ARBA00022840"/>
    </source>
</evidence>